<dbReference type="GO" id="GO:0005886">
    <property type="term" value="C:plasma membrane"/>
    <property type="evidence" value="ECO:0007669"/>
    <property type="project" value="UniProtKB-SubCell"/>
</dbReference>
<dbReference type="FunFam" id="1.20.81.30:FF:000001">
    <property type="entry name" value="Type II secretion system protein F"/>
    <property type="match status" value="2"/>
</dbReference>
<dbReference type="NCBIfam" id="TIGR02120">
    <property type="entry name" value="GspF"/>
    <property type="match status" value="1"/>
</dbReference>
<reference evidence="17 18" key="1">
    <citation type="submission" date="2020-08" db="EMBL/GenBank/DDBJ databases">
        <title>Genomic Encyclopedia of Type Strains, Phase IV (KMG-IV): sequencing the most valuable type-strain genomes for metagenomic binning, comparative biology and taxonomic classification.</title>
        <authorList>
            <person name="Goeker M."/>
        </authorList>
    </citation>
    <scope>NUCLEOTIDE SEQUENCE [LARGE SCALE GENOMIC DNA]</scope>
    <source>
        <strain evidence="17 18">DSM 24163</strain>
    </source>
</reference>
<feature type="domain" description="Type II secretion system protein GspF" evidence="16">
    <location>
        <begin position="70"/>
        <end position="191"/>
    </location>
</feature>
<protein>
    <recommendedName>
        <fullName evidence="13">General secretion pathway protein F</fullName>
    </recommendedName>
</protein>
<dbReference type="GO" id="GO:0015627">
    <property type="term" value="C:type II protein secretion system complex"/>
    <property type="evidence" value="ECO:0007669"/>
    <property type="project" value="InterPro"/>
</dbReference>
<evidence type="ECO:0000256" key="14">
    <source>
        <dbReference type="RuleBase" id="RU003923"/>
    </source>
</evidence>
<comment type="subcellular location">
    <subcellularLocation>
        <location evidence="2 14">Cell inner membrane</location>
        <topology evidence="2 14">Multi-pass membrane protein</topology>
    </subcellularLocation>
</comment>
<evidence type="ECO:0000256" key="3">
    <source>
        <dbReference type="ARBA" id="ARBA00005745"/>
    </source>
</evidence>
<dbReference type="InterPro" id="IPR001992">
    <property type="entry name" value="T2SS_GspF/T4SS_PilC_CS"/>
</dbReference>
<dbReference type="InterPro" id="IPR011850">
    <property type="entry name" value="T2SS_GspF"/>
</dbReference>
<dbReference type="EMBL" id="JACHHP010000002">
    <property type="protein sequence ID" value="MBB5207779.1"/>
    <property type="molecule type" value="Genomic_DNA"/>
</dbReference>
<dbReference type="GO" id="GO:0046872">
    <property type="term" value="F:metal ion binding"/>
    <property type="evidence" value="ECO:0007669"/>
    <property type="project" value="UniProtKB-KW"/>
</dbReference>
<feature type="transmembrane region" description="Helical" evidence="15">
    <location>
        <begin position="167"/>
        <end position="190"/>
    </location>
</feature>
<evidence type="ECO:0000256" key="8">
    <source>
        <dbReference type="ARBA" id="ARBA00022723"/>
    </source>
</evidence>
<evidence type="ECO:0000256" key="13">
    <source>
        <dbReference type="ARBA" id="ARBA00030750"/>
    </source>
</evidence>
<evidence type="ECO:0000256" key="5">
    <source>
        <dbReference type="ARBA" id="ARBA00022475"/>
    </source>
</evidence>
<comment type="similarity">
    <text evidence="3 14">Belongs to the GSP F family.</text>
</comment>
<dbReference type="InterPro" id="IPR018076">
    <property type="entry name" value="T2SS_GspF_dom"/>
</dbReference>
<proteinExistence type="inferred from homology"/>
<evidence type="ECO:0000313" key="18">
    <source>
        <dbReference type="Proteomes" id="UP000521199"/>
    </source>
</evidence>
<evidence type="ECO:0000256" key="11">
    <source>
        <dbReference type="ARBA" id="ARBA00022989"/>
    </source>
</evidence>
<evidence type="ECO:0000256" key="1">
    <source>
        <dbReference type="ARBA" id="ARBA00002684"/>
    </source>
</evidence>
<keyword evidence="5" id="KW-1003">Cell membrane</keyword>
<feature type="domain" description="Type II secretion system protein GspF" evidence="16">
    <location>
        <begin position="271"/>
        <end position="393"/>
    </location>
</feature>
<evidence type="ECO:0000256" key="15">
    <source>
        <dbReference type="SAM" id="Phobius"/>
    </source>
</evidence>
<feature type="transmembrane region" description="Helical" evidence="15">
    <location>
        <begin position="366"/>
        <end position="395"/>
    </location>
</feature>
<gene>
    <name evidence="17" type="ORF">HNQ52_001308</name>
</gene>
<evidence type="ECO:0000256" key="7">
    <source>
        <dbReference type="ARBA" id="ARBA00022692"/>
    </source>
</evidence>
<dbReference type="Gene3D" id="1.20.81.30">
    <property type="entry name" value="Type II secretion system (T2SS), domain F"/>
    <property type="match status" value="2"/>
</dbReference>
<keyword evidence="12 15" id="KW-0472">Membrane</keyword>
<evidence type="ECO:0000259" key="16">
    <source>
        <dbReference type="Pfam" id="PF00482"/>
    </source>
</evidence>
<sequence length="402" mass="42410">MPAFAYHALDAAGRNTRGVLQADTARAARASLRERGLHPLQLDVLSENAATSVGARLGGTLSGAQLALMTRQLAALIGSGLPIDEALAALADASDGRLRTQVVALRSRVMEGAGLAAAMAEFPATFPALYRASIAAGESSGKLDAVMRRLADYAESRDLLRRRITLALTYPALLAGVALLVVAGLMIWVVPQVVGVFAQFDQALPWPTRVLIAVSDLIRAHPGWLVLPPLLLVVLVVAVRRSPPLRAAWHRVALQLPIVGRLVRAAETARFARTLALLVGSAVPLLEALGIAAQVVSNIPLHAALSRVAMRVREGQGLSRALLDTKEFPPIAVRLIGSGEKSGRLDDMLFEAAAHQERELDTTLGVAMAALGPGVILAVGGLVLFIVLAILLPIFELNSLVK</sequence>
<accession>A0A7W8D4J1</accession>
<keyword evidence="7 14" id="KW-0812">Transmembrane</keyword>
<dbReference type="PRINTS" id="PR00812">
    <property type="entry name" value="BCTERIALGSPF"/>
</dbReference>
<evidence type="ECO:0000256" key="2">
    <source>
        <dbReference type="ARBA" id="ARBA00004429"/>
    </source>
</evidence>
<dbReference type="PANTHER" id="PTHR30012:SF0">
    <property type="entry name" value="TYPE II SECRETION SYSTEM PROTEIN F-RELATED"/>
    <property type="match status" value="1"/>
</dbReference>
<keyword evidence="9" id="KW-0106">Calcium</keyword>
<comment type="function">
    <text evidence="1">Component of the type II secretion system inner membrane complex required for the energy-dependent secretion of extracellular factors such as proteases and toxins from the periplasm.</text>
</comment>
<keyword evidence="18" id="KW-1185">Reference proteome</keyword>
<dbReference type="AlphaFoldDB" id="A0A7W8D4J1"/>
<keyword evidence="10" id="KW-0653">Protein transport</keyword>
<evidence type="ECO:0000256" key="9">
    <source>
        <dbReference type="ARBA" id="ARBA00022837"/>
    </source>
</evidence>
<keyword evidence="6" id="KW-0997">Cell inner membrane</keyword>
<keyword evidence="11 15" id="KW-1133">Transmembrane helix</keyword>
<organism evidence="17 18">
    <name type="scientific">Chiayiivirga flava</name>
    <dbReference type="NCBI Taxonomy" id="659595"/>
    <lineage>
        <taxon>Bacteria</taxon>
        <taxon>Pseudomonadati</taxon>
        <taxon>Pseudomonadota</taxon>
        <taxon>Gammaproteobacteria</taxon>
        <taxon>Lysobacterales</taxon>
        <taxon>Lysobacteraceae</taxon>
        <taxon>Chiayiivirga</taxon>
    </lineage>
</organism>
<dbReference type="RefSeq" id="WP_183960309.1">
    <property type="nucleotide sequence ID" value="NZ_JACHHP010000002.1"/>
</dbReference>
<evidence type="ECO:0000256" key="4">
    <source>
        <dbReference type="ARBA" id="ARBA00022448"/>
    </source>
</evidence>
<dbReference type="InterPro" id="IPR003004">
    <property type="entry name" value="GspF/PilC"/>
</dbReference>
<comment type="caution">
    <text evidence="17">The sequence shown here is derived from an EMBL/GenBank/DDBJ whole genome shotgun (WGS) entry which is preliminary data.</text>
</comment>
<dbReference type="GO" id="GO:0015628">
    <property type="term" value="P:protein secretion by the type II secretion system"/>
    <property type="evidence" value="ECO:0007669"/>
    <property type="project" value="InterPro"/>
</dbReference>
<dbReference type="Pfam" id="PF00482">
    <property type="entry name" value="T2SSF"/>
    <property type="match status" value="2"/>
</dbReference>
<dbReference type="InterPro" id="IPR042094">
    <property type="entry name" value="T2SS_GspF_sf"/>
</dbReference>
<feature type="transmembrane region" description="Helical" evidence="15">
    <location>
        <begin position="221"/>
        <end position="239"/>
    </location>
</feature>
<dbReference type="Proteomes" id="UP000521199">
    <property type="component" value="Unassembled WGS sequence"/>
</dbReference>
<evidence type="ECO:0000256" key="12">
    <source>
        <dbReference type="ARBA" id="ARBA00023136"/>
    </source>
</evidence>
<dbReference type="PANTHER" id="PTHR30012">
    <property type="entry name" value="GENERAL SECRETION PATHWAY PROTEIN"/>
    <property type="match status" value="1"/>
</dbReference>
<keyword evidence="8" id="KW-0479">Metal-binding</keyword>
<name>A0A7W8D4J1_9GAMM</name>
<dbReference type="PROSITE" id="PS00874">
    <property type="entry name" value="T2SP_F"/>
    <property type="match status" value="1"/>
</dbReference>
<evidence type="ECO:0000256" key="10">
    <source>
        <dbReference type="ARBA" id="ARBA00022927"/>
    </source>
</evidence>
<keyword evidence="4 14" id="KW-0813">Transport</keyword>
<evidence type="ECO:0000313" key="17">
    <source>
        <dbReference type="EMBL" id="MBB5207779.1"/>
    </source>
</evidence>
<evidence type="ECO:0000256" key="6">
    <source>
        <dbReference type="ARBA" id="ARBA00022519"/>
    </source>
</evidence>